<gene>
    <name evidence="2" type="ORF">METZ01_LOCUS336109</name>
</gene>
<dbReference type="Pfam" id="PF05103">
    <property type="entry name" value="DivIVA"/>
    <property type="match status" value="1"/>
</dbReference>
<reference evidence="2" key="1">
    <citation type="submission" date="2018-05" db="EMBL/GenBank/DDBJ databases">
        <authorList>
            <person name="Lanie J.A."/>
            <person name="Ng W.-L."/>
            <person name="Kazmierczak K.M."/>
            <person name="Andrzejewski T.M."/>
            <person name="Davidsen T.M."/>
            <person name="Wayne K.J."/>
            <person name="Tettelin H."/>
            <person name="Glass J.I."/>
            <person name="Rusch D."/>
            <person name="Podicherti R."/>
            <person name="Tsui H.-C.T."/>
            <person name="Winkler M.E."/>
        </authorList>
    </citation>
    <scope>NUCLEOTIDE SEQUENCE</scope>
</reference>
<keyword evidence="1" id="KW-0175">Coiled coil</keyword>
<evidence type="ECO:0000313" key="2">
    <source>
        <dbReference type="EMBL" id="SVC83255.1"/>
    </source>
</evidence>
<dbReference type="InterPro" id="IPR007793">
    <property type="entry name" value="DivIVA_fam"/>
</dbReference>
<dbReference type="PANTHER" id="PTHR35794:SF2">
    <property type="entry name" value="CELL DIVISION PROTEIN DIVIVA"/>
    <property type="match status" value="1"/>
</dbReference>
<protein>
    <submittedName>
        <fullName evidence="2">Uncharacterized protein</fullName>
    </submittedName>
</protein>
<feature type="coiled-coil region" evidence="1">
    <location>
        <begin position="83"/>
        <end position="110"/>
    </location>
</feature>
<name>A0A382QEF8_9ZZZZ</name>
<dbReference type="AlphaFoldDB" id="A0A382QEF8"/>
<organism evidence="2">
    <name type="scientific">marine metagenome</name>
    <dbReference type="NCBI Taxonomy" id="408172"/>
    <lineage>
        <taxon>unclassified sequences</taxon>
        <taxon>metagenomes</taxon>
        <taxon>ecological metagenomes</taxon>
    </lineage>
</organism>
<accession>A0A382QEF8</accession>
<proteinExistence type="predicted"/>
<sequence>MDQVETFLKNVADMYETLLTDNDSLKVQLASMEGELDDFRTRRHHLEEALVSAQVVTDEMKINARKEAELIVKDAEHQADRWIADANTQVLELKRELNALEVFRREYEIKLRSLLESHLELLDAMRVPEQRDGEVGDAESQMQS</sequence>
<evidence type="ECO:0000256" key="1">
    <source>
        <dbReference type="SAM" id="Coils"/>
    </source>
</evidence>
<feature type="coiled-coil region" evidence="1">
    <location>
        <begin position="15"/>
        <end position="49"/>
    </location>
</feature>
<dbReference type="PANTHER" id="PTHR35794">
    <property type="entry name" value="CELL DIVISION PROTEIN DIVIVA"/>
    <property type="match status" value="1"/>
</dbReference>
<dbReference type="EMBL" id="UINC01113561">
    <property type="protein sequence ID" value="SVC83255.1"/>
    <property type="molecule type" value="Genomic_DNA"/>
</dbReference>